<dbReference type="PANTHER" id="PTHR21373">
    <property type="entry name" value="GLUCOSE REPRESSIBLE PROTEIN MAK10"/>
    <property type="match status" value="1"/>
</dbReference>
<evidence type="ECO:0000259" key="1">
    <source>
        <dbReference type="Pfam" id="PF04112"/>
    </source>
</evidence>
<feature type="non-terminal residue" evidence="2">
    <location>
        <position position="154"/>
    </location>
</feature>
<organism evidence="2 3">
    <name type="scientific">Funneliformis caledonium</name>
    <dbReference type="NCBI Taxonomy" id="1117310"/>
    <lineage>
        <taxon>Eukaryota</taxon>
        <taxon>Fungi</taxon>
        <taxon>Fungi incertae sedis</taxon>
        <taxon>Mucoromycota</taxon>
        <taxon>Glomeromycotina</taxon>
        <taxon>Glomeromycetes</taxon>
        <taxon>Glomerales</taxon>
        <taxon>Glomeraceae</taxon>
        <taxon>Funneliformis</taxon>
    </lineage>
</organism>
<gene>
    <name evidence="2" type="ORF">FCALED_LOCUS12239</name>
</gene>
<protein>
    <submittedName>
        <fullName evidence="2">5394_t:CDS:1</fullName>
    </submittedName>
</protein>
<dbReference type="OrthoDB" id="2427479at2759"/>
<sequence length="154" mass="17531">MTLPSELPNKDELVEKAQVDLSNLNLTTNQMEKHIERSKGFLLSQYKDITTFLDEATDEFEIGQLVHLESFGLYDAMSSIEIMDPKMDSGMILESDLNKPQFKLHARLRPEEVLGIIDLLKACVLGTVKCCHLVLDEMTKGNVYEEEDFSANKY</sequence>
<name>A0A9N9EI05_9GLOM</name>
<dbReference type="Proteomes" id="UP000789570">
    <property type="component" value="Unassembled WGS sequence"/>
</dbReference>
<dbReference type="EMBL" id="CAJVPQ010005790">
    <property type="protein sequence ID" value="CAG8675700.1"/>
    <property type="molecule type" value="Genomic_DNA"/>
</dbReference>
<dbReference type="PANTHER" id="PTHR21373:SF0">
    <property type="entry name" value="N-ALPHA-ACETYLTRANSFERASE 35, NATC AUXILIARY SUBUNIT"/>
    <property type="match status" value="1"/>
</dbReference>
<dbReference type="Pfam" id="PF04112">
    <property type="entry name" value="Mak10"/>
    <property type="match status" value="1"/>
</dbReference>
<comment type="caution">
    <text evidence="2">The sequence shown here is derived from an EMBL/GenBank/DDBJ whole genome shotgun (WGS) entry which is preliminary data.</text>
</comment>
<keyword evidence="3" id="KW-1185">Reference proteome</keyword>
<evidence type="ECO:0000313" key="2">
    <source>
        <dbReference type="EMBL" id="CAG8675700.1"/>
    </source>
</evidence>
<dbReference type="AlphaFoldDB" id="A0A9N9EI05"/>
<accession>A0A9N9EI05</accession>
<evidence type="ECO:0000313" key="3">
    <source>
        <dbReference type="Proteomes" id="UP000789570"/>
    </source>
</evidence>
<proteinExistence type="predicted"/>
<dbReference type="GO" id="GO:0031417">
    <property type="term" value="C:NatC complex"/>
    <property type="evidence" value="ECO:0007669"/>
    <property type="project" value="InterPro"/>
</dbReference>
<feature type="domain" description="NAA35-like N-terminal" evidence="1">
    <location>
        <begin position="63"/>
        <end position="120"/>
    </location>
</feature>
<dbReference type="InterPro" id="IPR057983">
    <property type="entry name" value="NAA35-like_N"/>
</dbReference>
<reference evidence="2" key="1">
    <citation type="submission" date="2021-06" db="EMBL/GenBank/DDBJ databases">
        <authorList>
            <person name="Kallberg Y."/>
            <person name="Tangrot J."/>
            <person name="Rosling A."/>
        </authorList>
    </citation>
    <scope>NUCLEOTIDE SEQUENCE</scope>
    <source>
        <strain evidence="2">UK204</strain>
    </source>
</reference>
<dbReference type="InterPro" id="IPR007244">
    <property type="entry name" value="Naa35_N"/>
</dbReference>